<dbReference type="EMBL" id="CABVQC010000082">
    <property type="protein sequence ID" value="VWC46859.1"/>
    <property type="molecule type" value="Genomic_DNA"/>
</dbReference>
<dbReference type="AlphaFoldDB" id="A0A6P2SA42"/>
<organism evidence="1 2">
    <name type="scientific">Burkholderia aenigmatica</name>
    <dbReference type="NCBI Taxonomy" id="2015348"/>
    <lineage>
        <taxon>Bacteria</taxon>
        <taxon>Pseudomonadati</taxon>
        <taxon>Pseudomonadota</taxon>
        <taxon>Betaproteobacteria</taxon>
        <taxon>Burkholderiales</taxon>
        <taxon>Burkholderiaceae</taxon>
        <taxon>Burkholderia</taxon>
        <taxon>Burkholderia cepacia complex</taxon>
    </lineage>
</organism>
<evidence type="ECO:0000313" key="2">
    <source>
        <dbReference type="Proteomes" id="UP000494261"/>
    </source>
</evidence>
<accession>A0A6P2SA42</accession>
<sequence length="108" mass="11907">MGALLKIVQPPTVVAQESACRVLNAGLVDRLGAMNAAVRTLRDMGYRVVAQTLFPVRGGKPEVLIDRDRQASIGPLLDRSRGRQWRTEAGKKRGFTEFQGVTVTWEEA</sequence>
<reference evidence="1 2" key="1">
    <citation type="submission" date="2019-09" db="EMBL/GenBank/DDBJ databases">
        <authorList>
            <person name="Depoorter E."/>
        </authorList>
    </citation>
    <scope>NUCLEOTIDE SEQUENCE [LARGE SCALE GENOMIC DNA]</scope>
    <source>
        <strain evidence="1">LMG 13014</strain>
    </source>
</reference>
<name>A0A6P2SA42_9BURK</name>
<proteinExistence type="predicted"/>
<gene>
    <name evidence="1" type="ORF">BLA13014_07350</name>
</gene>
<evidence type="ECO:0000313" key="1">
    <source>
        <dbReference type="EMBL" id="VWC46859.1"/>
    </source>
</evidence>
<dbReference type="RefSeq" id="WP_175026092.1">
    <property type="nucleotide sequence ID" value="NZ_CABVQC010000082.1"/>
</dbReference>
<protein>
    <submittedName>
        <fullName evidence="1">Uncharacterized protein</fullName>
    </submittedName>
</protein>
<dbReference type="Proteomes" id="UP000494261">
    <property type="component" value="Unassembled WGS sequence"/>
</dbReference>